<evidence type="ECO:0000256" key="5">
    <source>
        <dbReference type="ARBA" id="ARBA00022741"/>
    </source>
</evidence>
<comment type="catalytic activity">
    <reaction evidence="1">
        <text>ATP + protein L-histidine = ADP + protein N-phospho-L-histidine.</text>
        <dbReference type="EC" id="2.7.13.3"/>
    </reaction>
</comment>
<dbReference type="InterPro" id="IPR050482">
    <property type="entry name" value="Sensor_HK_TwoCompSys"/>
</dbReference>
<feature type="coiled-coil region" evidence="9">
    <location>
        <begin position="378"/>
        <end position="408"/>
    </location>
</feature>
<keyword evidence="7" id="KW-0067">ATP-binding</keyword>
<reference evidence="14" key="1">
    <citation type="journal article" date="2019" name="Int. J. Syst. Evol. Microbiol.">
        <title>The Global Catalogue of Microorganisms (GCM) 10K type strain sequencing project: providing services to taxonomists for standard genome sequencing and annotation.</title>
        <authorList>
            <consortium name="The Broad Institute Genomics Platform"/>
            <consortium name="The Broad Institute Genome Sequencing Center for Infectious Disease"/>
            <person name="Wu L."/>
            <person name="Ma J."/>
        </authorList>
    </citation>
    <scope>NUCLEOTIDE SEQUENCE [LARGE SCALE GENOMIC DNA]</scope>
    <source>
        <strain evidence="14">JCM 18325</strain>
    </source>
</reference>
<evidence type="ECO:0000256" key="1">
    <source>
        <dbReference type="ARBA" id="ARBA00000085"/>
    </source>
</evidence>
<dbReference type="SUPFAM" id="SSF55874">
    <property type="entry name" value="ATPase domain of HSP90 chaperone/DNA topoisomerase II/histidine kinase"/>
    <property type="match status" value="1"/>
</dbReference>
<dbReference type="PANTHER" id="PTHR24421">
    <property type="entry name" value="NITRATE/NITRITE SENSOR PROTEIN NARX-RELATED"/>
    <property type="match status" value="1"/>
</dbReference>
<dbReference type="SUPFAM" id="SSF48452">
    <property type="entry name" value="TPR-like"/>
    <property type="match status" value="1"/>
</dbReference>
<evidence type="ECO:0000256" key="7">
    <source>
        <dbReference type="ARBA" id="ARBA00022840"/>
    </source>
</evidence>
<keyword evidence="10" id="KW-0812">Transmembrane</keyword>
<keyword evidence="4" id="KW-0808">Transferase</keyword>
<keyword evidence="6" id="KW-0418">Kinase</keyword>
<organism evidence="13 14">
    <name type="scientific">Litoribaculum gwangyangense</name>
    <dbReference type="NCBI Taxonomy" id="1130722"/>
    <lineage>
        <taxon>Bacteria</taxon>
        <taxon>Pseudomonadati</taxon>
        <taxon>Bacteroidota</taxon>
        <taxon>Flavobacteriia</taxon>
        <taxon>Flavobacteriales</taxon>
        <taxon>Flavobacteriaceae</taxon>
        <taxon>Litoribaculum</taxon>
    </lineage>
</organism>
<proteinExistence type="predicted"/>
<evidence type="ECO:0000256" key="4">
    <source>
        <dbReference type="ARBA" id="ARBA00022679"/>
    </source>
</evidence>
<dbReference type="InterPro" id="IPR003594">
    <property type="entry name" value="HATPase_dom"/>
</dbReference>
<dbReference type="Gene3D" id="1.25.40.10">
    <property type="entry name" value="Tetratricopeptide repeat domain"/>
    <property type="match status" value="1"/>
</dbReference>
<evidence type="ECO:0000256" key="9">
    <source>
        <dbReference type="SAM" id="Coils"/>
    </source>
</evidence>
<keyword evidence="10" id="KW-0472">Membrane</keyword>
<keyword evidence="8" id="KW-0902">Two-component regulatory system</keyword>
<evidence type="ECO:0000256" key="2">
    <source>
        <dbReference type="ARBA" id="ARBA00012438"/>
    </source>
</evidence>
<evidence type="ECO:0000256" key="10">
    <source>
        <dbReference type="SAM" id="Phobius"/>
    </source>
</evidence>
<protein>
    <recommendedName>
        <fullName evidence="2">histidine kinase</fullName>
        <ecNumber evidence="2">2.7.13.3</ecNumber>
    </recommendedName>
</protein>
<dbReference type="InterPro" id="IPR011990">
    <property type="entry name" value="TPR-like_helical_dom_sf"/>
</dbReference>
<feature type="domain" description="Signal transduction histidine kinase subgroup 3 dimerisation and phosphoacceptor" evidence="12">
    <location>
        <begin position="406"/>
        <end position="469"/>
    </location>
</feature>
<sequence>MSLTEAQSMCSCDLVNENFDWVNTRDSLEVFDTSKVLKLSKNKSCEFKGLELELKLFIHQKKFESAFKVINKLENILSEIDCKDEFLFNIYIQKADYYKALNNYEKLSEFAFKCLKEAERLNDPNKEIEAIKQIVHLFTRMDEDLKNWDYIKRAQKLIFNQKESLESIVNYRWLAYEYENKYTTTGRKTLIDSGFAFAKKAKVGAFKYKNYDELAKLYRAFESFSYHKGELDKALQYIDTAIFYAKQIKGDKNLSGLYLSKAWDHLDLGEKEEAVKWMDTVMAIDKSNDIVGVMMEYLDASDLYEQSDRLDKAYSAFKTYAKMKDSIMNRERVEVINELETKYKTELKDAKIKRQGVWLVIASLVIVLILFIGTIFQLKRTKQKNQALKEAYEKQVALEKELTAVRENIAQDFHDDLGNRLARISLLSSLVNKEVSNKEEKLRSKVKQITDDANDLYLGTRDFIFSLKENSDFVEELVTYLSDFGENYFSKTNIKFELEKHIDVNDKLPYYWSKQLIYIFKEAMTNALKYARCNYVSLKFIYKKNELEIMCTDNGIGIAQQDLNSSNGLSNMKERAHKIGGFLHIETKEKEGTKIIFKGKTT</sequence>
<dbReference type="InterPro" id="IPR011712">
    <property type="entry name" value="Sig_transdc_His_kin_sub3_dim/P"/>
</dbReference>
<keyword evidence="14" id="KW-1185">Reference proteome</keyword>
<gene>
    <name evidence="13" type="ORF">GCM10023330_09950</name>
</gene>
<dbReference type="InterPro" id="IPR036890">
    <property type="entry name" value="HATPase_C_sf"/>
</dbReference>
<accession>A0ABP9C5X1</accession>
<evidence type="ECO:0000313" key="14">
    <source>
        <dbReference type="Proteomes" id="UP001501433"/>
    </source>
</evidence>
<name>A0ABP9C5X1_9FLAO</name>
<evidence type="ECO:0000259" key="11">
    <source>
        <dbReference type="Pfam" id="PF02518"/>
    </source>
</evidence>
<comment type="caution">
    <text evidence="13">The sequence shown here is derived from an EMBL/GenBank/DDBJ whole genome shotgun (WGS) entry which is preliminary data.</text>
</comment>
<evidence type="ECO:0000256" key="6">
    <source>
        <dbReference type="ARBA" id="ARBA00022777"/>
    </source>
</evidence>
<evidence type="ECO:0000313" key="13">
    <source>
        <dbReference type="EMBL" id="GAA4805476.1"/>
    </source>
</evidence>
<dbReference type="Proteomes" id="UP001501433">
    <property type="component" value="Unassembled WGS sequence"/>
</dbReference>
<keyword evidence="9" id="KW-0175">Coiled coil</keyword>
<dbReference type="Gene3D" id="1.20.5.1930">
    <property type="match status" value="1"/>
</dbReference>
<dbReference type="Pfam" id="PF02518">
    <property type="entry name" value="HATPase_c"/>
    <property type="match status" value="1"/>
</dbReference>
<dbReference type="EC" id="2.7.13.3" evidence="2"/>
<dbReference type="CDD" id="cd16917">
    <property type="entry name" value="HATPase_UhpB-NarQ-NarX-like"/>
    <property type="match status" value="1"/>
</dbReference>
<keyword evidence="3" id="KW-0597">Phosphoprotein</keyword>
<dbReference type="Gene3D" id="3.30.565.10">
    <property type="entry name" value="Histidine kinase-like ATPase, C-terminal domain"/>
    <property type="match status" value="1"/>
</dbReference>
<evidence type="ECO:0000256" key="8">
    <source>
        <dbReference type="ARBA" id="ARBA00023012"/>
    </source>
</evidence>
<dbReference type="EMBL" id="BAABJW010000001">
    <property type="protein sequence ID" value="GAA4805476.1"/>
    <property type="molecule type" value="Genomic_DNA"/>
</dbReference>
<feature type="domain" description="Histidine kinase/HSP90-like ATPase" evidence="11">
    <location>
        <begin position="514"/>
        <end position="598"/>
    </location>
</feature>
<keyword evidence="10" id="KW-1133">Transmembrane helix</keyword>
<keyword evidence="5" id="KW-0547">Nucleotide-binding</keyword>
<evidence type="ECO:0000256" key="3">
    <source>
        <dbReference type="ARBA" id="ARBA00022553"/>
    </source>
</evidence>
<feature type="transmembrane region" description="Helical" evidence="10">
    <location>
        <begin position="356"/>
        <end position="376"/>
    </location>
</feature>
<evidence type="ECO:0000259" key="12">
    <source>
        <dbReference type="Pfam" id="PF07730"/>
    </source>
</evidence>
<dbReference type="Pfam" id="PF07730">
    <property type="entry name" value="HisKA_3"/>
    <property type="match status" value="1"/>
</dbReference>
<dbReference type="PANTHER" id="PTHR24421:SF10">
    <property type="entry name" value="NITRATE_NITRITE SENSOR PROTEIN NARQ"/>
    <property type="match status" value="1"/>
</dbReference>